<evidence type="ECO:0000313" key="3">
    <source>
        <dbReference type="Proteomes" id="UP001161409"/>
    </source>
</evidence>
<organism evidence="2 3">
    <name type="scientific">Sneathiella chinensis</name>
    <dbReference type="NCBI Taxonomy" id="349750"/>
    <lineage>
        <taxon>Bacteria</taxon>
        <taxon>Pseudomonadati</taxon>
        <taxon>Pseudomonadota</taxon>
        <taxon>Alphaproteobacteria</taxon>
        <taxon>Sneathiellales</taxon>
        <taxon>Sneathiellaceae</taxon>
        <taxon>Sneathiella</taxon>
    </lineage>
</organism>
<dbReference type="Gene3D" id="3.50.50.60">
    <property type="entry name" value="FAD/NAD(P)-binding domain"/>
    <property type="match status" value="3"/>
</dbReference>
<evidence type="ECO:0000256" key="1">
    <source>
        <dbReference type="SAM" id="MobiDB-lite"/>
    </source>
</evidence>
<dbReference type="InterPro" id="IPR036188">
    <property type="entry name" value="FAD/NAD-bd_sf"/>
</dbReference>
<keyword evidence="2" id="KW-0503">Monooxygenase</keyword>
<dbReference type="Pfam" id="PF13738">
    <property type="entry name" value="Pyr_redox_3"/>
    <property type="match status" value="1"/>
</dbReference>
<proteinExistence type="predicted"/>
<dbReference type="PRINTS" id="PR00411">
    <property type="entry name" value="PNDRDTASEI"/>
</dbReference>
<evidence type="ECO:0000313" key="2">
    <source>
        <dbReference type="EMBL" id="GLQ07792.1"/>
    </source>
</evidence>
<dbReference type="EMBL" id="BSNF01000010">
    <property type="protein sequence ID" value="GLQ07792.1"/>
    <property type="molecule type" value="Genomic_DNA"/>
</dbReference>
<dbReference type="PANTHER" id="PTHR42877">
    <property type="entry name" value="L-ORNITHINE N(5)-MONOOXYGENASE-RELATED"/>
    <property type="match status" value="1"/>
</dbReference>
<dbReference type="InterPro" id="IPR051209">
    <property type="entry name" value="FAD-bind_Monooxygenase_sf"/>
</dbReference>
<gene>
    <name evidence="2" type="ORF">GCM10007924_30140</name>
</gene>
<accession>A0ABQ5U6P7</accession>
<reference evidence="2" key="2">
    <citation type="submission" date="2023-01" db="EMBL/GenBank/DDBJ databases">
        <title>Draft genome sequence of Sneathiella chinensis strain NBRC 103408.</title>
        <authorList>
            <person name="Sun Q."/>
            <person name="Mori K."/>
        </authorList>
    </citation>
    <scope>NUCLEOTIDE SEQUENCE</scope>
    <source>
        <strain evidence="2">NBRC 103408</strain>
    </source>
</reference>
<dbReference type="SUPFAM" id="SSF51905">
    <property type="entry name" value="FAD/NAD(P)-binding domain"/>
    <property type="match status" value="1"/>
</dbReference>
<reference evidence="2" key="1">
    <citation type="journal article" date="2014" name="Int. J. Syst. Evol. Microbiol.">
        <title>Complete genome of a new Firmicutes species belonging to the dominant human colonic microbiota ('Ruminococcus bicirculans') reveals two chromosomes and a selective capacity to utilize plant glucans.</title>
        <authorList>
            <consortium name="NISC Comparative Sequencing Program"/>
            <person name="Wegmann U."/>
            <person name="Louis P."/>
            <person name="Goesmann A."/>
            <person name="Henrissat B."/>
            <person name="Duncan S.H."/>
            <person name="Flint H.J."/>
        </authorList>
    </citation>
    <scope>NUCLEOTIDE SEQUENCE</scope>
    <source>
        <strain evidence="2">NBRC 103408</strain>
    </source>
</reference>
<dbReference type="PANTHER" id="PTHR42877:SF4">
    <property type="entry name" value="FAD_NAD(P)-BINDING DOMAIN-CONTAINING PROTEIN-RELATED"/>
    <property type="match status" value="1"/>
</dbReference>
<dbReference type="GO" id="GO:0004497">
    <property type="term" value="F:monooxygenase activity"/>
    <property type="evidence" value="ECO:0007669"/>
    <property type="project" value="UniProtKB-KW"/>
</dbReference>
<comment type="caution">
    <text evidence="2">The sequence shown here is derived from an EMBL/GenBank/DDBJ whole genome shotgun (WGS) entry which is preliminary data.</text>
</comment>
<sequence length="547" mass="61584">MGRRGMNVQIGKQGAGLGEERAAGSTKDLPAGGADRKQSGRGRVLDVLIIGSGFSGIGMAIKLQEEGMTDFLILEKTDGIGGTWYKNTYPGAACDVPSHFYCFSFAPNPDWSRIYSPQPEIQAYMERCADQYGITPRIRFNSPVDLITFDDDTALWTVELPDGAIYLARHVVIGSGGLNIPTVPDLPGLSDFERPAFHTAEWRHDLDLTGKEVVVIGSAASAVQVVPEIARYAKKVVMFQRTPNYILPRMDRAYTDAEKALFREKPWRLKLLRWKMFWRFEVVLTPLFKRRSWLRRRLADKTRAYIRRAIKDPDLQEKLTPDYEMGCKRILISDDFYGALNRENVTVVTDGIDRIERDGVVDRAGNWHRAEALVLATGYDLHAHMTSIEVRGQGGVSLQSLWRDAPQAYEGAMVHGFPNLYFVTGPNTGVGSTSVVFMIEAQIRLILKGLKKAGRTRLLHPRAEVVEAHNDTLQKDLEKTVWATDCKSWYKAASGRIHTLYPRSAGHFLKRKLRLRMGDFILESKSDDQIRAAEQKAGEYSLLEEKC</sequence>
<protein>
    <submittedName>
        <fullName evidence="2">4-hydroxyacetophenone monooxygenase</fullName>
    </submittedName>
</protein>
<keyword evidence="3" id="KW-1185">Reference proteome</keyword>
<feature type="region of interest" description="Disordered" evidence="1">
    <location>
        <begin position="1"/>
        <end position="38"/>
    </location>
</feature>
<name>A0ABQ5U6P7_9PROT</name>
<dbReference type="Proteomes" id="UP001161409">
    <property type="component" value="Unassembled WGS sequence"/>
</dbReference>
<keyword evidence="2" id="KW-0560">Oxidoreductase</keyword>